<sequence length="417" mass="44647">MSKQEQPVQAAQPVVIRQSSGKGLAAGALVLAVLGLGASGFLFVQGQNVLKNQELAFSQKISNAALGESENAALLKDNLNRQTVIQAELARLGDGQKANGEQIAQARAAYQELVKGRVNWLVDEAETMINIAAQQLQLSGNVQGAVGVLEHINERLSRFDQPDLLPIKQAVSNDLAALKNRPYVDVSGTALRLDRLETAVAGLPLMVDGVLKPGAAEPVAADTAASWWENAWQKSWDAVKNLVEIRHLDNNDAMLLAPEQIYFIRENLRLRLLDARTALLQQNGEVFQSDLNNVEATVKQYFDKNSPATQSWLKEIAELKTLDVRTVADDALKASLAAVHNYQDDVKMRRSAAQAETLPAEQAASEEAASAPAAASGEASESAKGGVEAPQLPSEKKASEASPAKALKADAVKGEKA</sequence>
<comment type="caution">
    <text evidence="3">The sequence shown here is derived from an EMBL/GenBank/DDBJ whole genome shotgun (WGS) entry which is preliminary data.</text>
</comment>
<dbReference type="PANTHER" id="PTHR38043">
    <property type="entry name" value="PROTEIN HEMX"/>
    <property type="match status" value="1"/>
</dbReference>
<name>A0AAW5ALC3_9NEIS</name>
<reference evidence="3" key="1">
    <citation type="submission" date="2022-01" db="EMBL/GenBank/DDBJ databases">
        <title>Neisseria sp. ZJ104.</title>
        <authorList>
            <person name="Yang C."/>
        </authorList>
    </citation>
    <scope>NUCLEOTIDE SEQUENCE</scope>
    <source>
        <strain evidence="3">ZJ104</strain>
    </source>
</reference>
<accession>A0AAW5ALC3</accession>
<keyword evidence="2" id="KW-1133">Transmembrane helix</keyword>
<dbReference type="PANTHER" id="PTHR38043:SF1">
    <property type="entry name" value="PROTEIN HEMX"/>
    <property type="match status" value="1"/>
</dbReference>
<dbReference type="AlphaFoldDB" id="A0AAW5ALC3"/>
<evidence type="ECO:0000256" key="2">
    <source>
        <dbReference type="SAM" id="Phobius"/>
    </source>
</evidence>
<evidence type="ECO:0000313" key="4">
    <source>
        <dbReference type="EMBL" id="MCF7529611.1"/>
    </source>
</evidence>
<proteinExistence type="predicted"/>
<evidence type="ECO:0000313" key="3">
    <source>
        <dbReference type="EMBL" id="MCF7528753.1"/>
    </source>
</evidence>
<keyword evidence="2" id="KW-0472">Membrane</keyword>
<feature type="transmembrane region" description="Helical" evidence="2">
    <location>
        <begin position="24"/>
        <end position="44"/>
    </location>
</feature>
<dbReference type="InterPro" id="IPR007470">
    <property type="entry name" value="HemX"/>
</dbReference>
<evidence type="ECO:0000256" key="1">
    <source>
        <dbReference type="SAM" id="MobiDB-lite"/>
    </source>
</evidence>
<keyword evidence="3" id="KW-0808">Transferase</keyword>
<gene>
    <name evidence="3" type="ORF">L4H06_00655</name>
    <name evidence="4" type="ORF">L4H06_05170</name>
</gene>
<dbReference type="GO" id="GO:0032259">
    <property type="term" value="P:methylation"/>
    <property type="evidence" value="ECO:0007669"/>
    <property type="project" value="UniProtKB-KW"/>
</dbReference>
<dbReference type="EMBL" id="JAKKDL010000001">
    <property type="protein sequence ID" value="MCF7528753.1"/>
    <property type="molecule type" value="Genomic_DNA"/>
</dbReference>
<dbReference type="EC" id="2.1.1.107" evidence="3"/>
<dbReference type="Pfam" id="PF04375">
    <property type="entry name" value="HemX"/>
    <property type="match status" value="1"/>
</dbReference>
<feature type="compositionally biased region" description="Basic and acidic residues" evidence="1">
    <location>
        <begin position="407"/>
        <end position="417"/>
    </location>
</feature>
<dbReference type="EMBL" id="JAKKDL010000004">
    <property type="protein sequence ID" value="MCF7529611.1"/>
    <property type="molecule type" value="Genomic_DNA"/>
</dbReference>
<organism evidence="3 5">
    <name type="scientific">Neisseria lisongii</name>
    <dbReference type="NCBI Taxonomy" id="2912188"/>
    <lineage>
        <taxon>Bacteria</taxon>
        <taxon>Pseudomonadati</taxon>
        <taxon>Pseudomonadota</taxon>
        <taxon>Betaproteobacteria</taxon>
        <taxon>Neisseriales</taxon>
        <taxon>Neisseriaceae</taxon>
        <taxon>Neisseria</taxon>
    </lineage>
</organism>
<evidence type="ECO:0000313" key="5">
    <source>
        <dbReference type="Proteomes" id="UP001201397"/>
    </source>
</evidence>
<dbReference type="GO" id="GO:0004851">
    <property type="term" value="F:uroporphyrin-III C-methyltransferase activity"/>
    <property type="evidence" value="ECO:0007669"/>
    <property type="project" value="UniProtKB-EC"/>
</dbReference>
<dbReference type="Proteomes" id="UP001201397">
    <property type="component" value="Unassembled WGS sequence"/>
</dbReference>
<protein>
    <submittedName>
        <fullName evidence="3">Uroporphyrinogen-III C-methyltransferase</fullName>
        <ecNumber evidence="3">2.1.1.107</ecNumber>
    </submittedName>
</protein>
<feature type="compositionally biased region" description="Low complexity" evidence="1">
    <location>
        <begin position="360"/>
        <end position="383"/>
    </location>
</feature>
<feature type="region of interest" description="Disordered" evidence="1">
    <location>
        <begin position="353"/>
        <end position="417"/>
    </location>
</feature>
<keyword evidence="2" id="KW-0812">Transmembrane</keyword>
<keyword evidence="3" id="KW-0489">Methyltransferase</keyword>